<reference evidence="3 4" key="1">
    <citation type="submission" date="2020-07" db="EMBL/GenBank/DDBJ databases">
        <title>Sequencing the genomes of 1000 actinobacteria strains.</title>
        <authorList>
            <person name="Klenk H.-P."/>
        </authorList>
    </citation>
    <scope>NUCLEOTIDE SEQUENCE [LARGE SCALE GENOMIC DNA]</scope>
    <source>
        <strain evidence="3 4">DSM 45772</strain>
    </source>
</reference>
<dbReference type="InterPro" id="IPR010610">
    <property type="entry name" value="EryCIII-like_C"/>
</dbReference>
<evidence type="ECO:0000256" key="1">
    <source>
        <dbReference type="ARBA" id="ARBA00022679"/>
    </source>
</evidence>
<protein>
    <recommendedName>
        <fullName evidence="2">Erythromycin biosynthesis protein CIII-like C-terminal domain-containing protein</fullName>
    </recommendedName>
</protein>
<dbReference type="Pfam" id="PF06722">
    <property type="entry name" value="EryCIII-like_C"/>
    <property type="match status" value="1"/>
</dbReference>
<dbReference type="EMBL" id="JACCBN010000001">
    <property type="protein sequence ID" value="NYD36433.1"/>
    <property type="molecule type" value="Genomic_DNA"/>
</dbReference>
<proteinExistence type="predicted"/>
<dbReference type="RefSeq" id="WP_179794114.1">
    <property type="nucleotide sequence ID" value="NZ_BAABHP010000021.1"/>
</dbReference>
<dbReference type="AlphaFoldDB" id="A0A7Y9DVT2"/>
<accession>A0A7Y9DVT2</accession>
<keyword evidence="4" id="KW-1185">Reference proteome</keyword>
<keyword evidence="1" id="KW-0808">Transferase</keyword>
<feature type="domain" description="Erythromycin biosynthesis protein CIII-like C-terminal" evidence="2">
    <location>
        <begin position="224"/>
        <end position="358"/>
    </location>
</feature>
<name>A0A7Y9DVT2_9PSEU</name>
<dbReference type="InterPro" id="IPR035595">
    <property type="entry name" value="UDP_glycos_trans_CS"/>
</dbReference>
<evidence type="ECO:0000313" key="4">
    <source>
        <dbReference type="Proteomes" id="UP000535890"/>
    </source>
</evidence>
<organism evidence="3 4">
    <name type="scientific">Actinomycetospora corticicola</name>
    <dbReference type="NCBI Taxonomy" id="663602"/>
    <lineage>
        <taxon>Bacteria</taxon>
        <taxon>Bacillati</taxon>
        <taxon>Actinomycetota</taxon>
        <taxon>Actinomycetes</taxon>
        <taxon>Pseudonocardiales</taxon>
        <taxon>Pseudonocardiaceae</taxon>
        <taxon>Actinomycetospora</taxon>
    </lineage>
</organism>
<comment type="caution">
    <text evidence="3">The sequence shown here is derived from an EMBL/GenBank/DDBJ whole genome shotgun (WGS) entry which is preliminary data.</text>
</comment>
<dbReference type="Proteomes" id="UP000535890">
    <property type="component" value="Unassembled WGS sequence"/>
</dbReference>
<dbReference type="SUPFAM" id="SSF53756">
    <property type="entry name" value="UDP-Glycosyltransferase/glycogen phosphorylase"/>
    <property type="match status" value="1"/>
</dbReference>
<sequence>MRVLLTSFPAVAHVLALRPVATALVARGHEVALLSAPSAAPLLPPGVRHVVAGPDLDELLALPRPEGERPDGLPIDVGHFFGGLRATVALDAARAALGSWRADLVVAEGLDGLGPVFAAEWDVPLEIVSLGPVCMADVDADIRSTVLAAGLPVAPPRRRLDPWPEALRPPGWAAPGPLTPVRAELALLDAGSVPVALPAGGGPVVLVTLGTLFLDGPTLAGVVDAVTAAGVRAVVALPPMLDTLEVAHPDRVALRPFGPLGPVLDHVDGVVCHAGAATVLAAAIHGRPLVVVPQGADHHVNAAGVEAAGAGLRVSAVDGPDAIAGATTVVVGNGDHRERAAAVAATIAATPGWDDVAAGLQG</sequence>
<dbReference type="GO" id="GO:0016757">
    <property type="term" value="F:glycosyltransferase activity"/>
    <property type="evidence" value="ECO:0007669"/>
    <property type="project" value="UniProtKB-ARBA"/>
</dbReference>
<dbReference type="PROSITE" id="PS00375">
    <property type="entry name" value="UDPGT"/>
    <property type="match status" value="1"/>
</dbReference>
<evidence type="ECO:0000313" key="3">
    <source>
        <dbReference type="EMBL" id="NYD36433.1"/>
    </source>
</evidence>
<dbReference type="Gene3D" id="3.40.50.2000">
    <property type="entry name" value="Glycogen Phosphorylase B"/>
    <property type="match status" value="2"/>
</dbReference>
<evidence type="ECO:0000259" key="2">
    <source>
        <dbReference type="Pfam" id="PF06722"/>
    </source>
</evidence>
<gene>
    <name evidence="3" type="ORF">BJ983_002535</name>
</gene>